<feature type="compositionally biased region" description="Basic and acidic residues" evidence="1">
    <location>
        <begin position="222"/>
        <end position="232"/>
    </location>
</feature>
<feature type="transmembrane region" description="Helical" evidence="2">
    <location>
        <begin position="76"/>
        <end position="100"/>
    </location>
</feature>
<evidence type="ECO:0000256" key="2">
    <source>
        <dbReference type="SAM" id="Phobius"/>
    </source>
</evidence>
<feature type="compositionally biased region" description="Pro residues" evidence="1">
    <location>
        <begin position="199"/>
        <end position="221"/>
    </location>
</feature>
<evidence type="ECO:0000313" key="3">
    <source>
        <dbReference type="EMBL" id="OWU66785.1"/>
    </source>
</evidence>
<comment type="caution">
    <text evidence="3">The sequence shown here is derived from an EMBL/GenBank/DDBJ whole genome shotgun (WGS) entry which is preliminary data.</text>
</comment>
<evidence type="ECO:0000256" key="1">
    <source>
        <dbReference type="SAM" id="MobiDB-lite"/>
    </source>
</evidence>
<name>A0A225NH93_9RHOB</name>
<keyword evidence="2" id="KW-1133">Transmembrane helix</keyword>
<feature type="transmembrane region" description="Helical" evidence="2">
    <location>
        <begin position="33"/>
        <end position="56"/>
    </location>
</feature>
<dbReference type="RefSeq" id="WP_088652961.1">
    <property type="nucleotide sequence ID" value="NZ_AQQR01000037.1"/>
</dbReference>
<protein>
    <submittedName>
        <fullName evidence="3">Uncharacterized protein</fullName>
    </submittedName>
</protein>
<dbReference type="EMBL" id="AQQR01000037">
    <property type="protein sequence ID" value="OWU66785.1"/>
    <property type="molecule type" value="Genomic_DNA"/>
</dbReference>
<organism evidence="3 4">
    <name type="scientific">Marinibacterium profundimaris</name>
    <dbReference type="NCBI Taxonomy" id="1679460"/>
    <lineage>
        <taxon>Bacteria</taxon>
        <taxon>Pseudomonadati</taxon>
        <taxon>Pseudomonadota</taxon>
        <taxon>Alphaproteobacteria</taxon>
        <taxon>Rhodobacterales</taxon>
        <taxon>Paracoccaceae</taxon>
        <taxon>Marinibacterium</taxon>
    </lineage>
</organism>
<proteinExistence type="predicted"/>
<dbReference type="Proteomes" id="UP000215377">
    <property type="component" value="Unassembled WGS sequence"/>
</dbReference>
<gene>
    <name evidence="3" type="ORF">ATO3_27365</name>
</gene>
<dbReference type="AlphaFoldDB" id="A0A225NH93"/>
<evidence type="ECO:0000313" key="4">
    <source>
        <dbReference type="Proteomes" id="UP000215377"/>
    </source>
</evidence>
<keyword evidence="4" id="KW-1185">Reference proteome</keyword>
<feature type="transmembrane region" description="Helical" evidence="2">
    <location>
        <begin position="6"/>
        <end position="26"/>
    </location>
</feature>
<reference evidence="3 4" key="1">
    <citation type="submission" date="2013-04" db="EMBL/GenBank/DDBJ databases">
        <title>Oceanicola sp. 22II1-22F33 Genome Sequencing.</title>
        <authorList>
            <person name="Lai Q."/>
            <person name="Li G."/>
            <person name="Shao Z."/>
        </authorList>
    </citation>
    <scope>NUCLEOTIDE SEQUENCE [LARGE SCALE GENOMIC DNA]</scope>
    <source>
        <strain evidence="3 4">22II1-22F33</strain>
    </source>
</reference>
<accession>A0A225NH93</accession>
<sequence length="262" mass="29506">MIWLIRYLFYLLRRILYLLYQLLVFISKPAARWLLPLAIIGLAGWQADPLLEVFALPSVTMVLQQWIPLPPNETELYAVTTLLAVIVGLIMLSVMLRWFLGAFPPLRKPLPPLRRLRVRNFIKRPVPVSVAVPPLKHAFQHQQQEQWAERLPPAVQSVLQASQRPTEALGAVLAVPPALSSSKAEDGPLQTLTEAPASKPQPAPSEPAPMPQPEQPAAPQPRKPEAADDWKKRVPPRNRKQVEKTPQAAKRLETEILDEPEH</sequence>
<feature type="region of interest" description="Disordered" evidence="1">
    <location>
        <begin position="179"/>
        <end position="262"/>
    </location>
</feature>
<keyword evidence="2" id="KW-0812">Transmembrane</keyword>
<keyword evidence="2" id="KW-0472">Membrane</keyword>